<dbReference type="PANTHER" id="PTHR35526">
    <property type="entry name" value="ANTI-SIGMA-F FACTOR RSBW-RELATED"/>
    <property type="match status" value="1"/>
</dbReference>
<dbReference type="KEGG" id="led:BBK82_31270"/>
<keyword evidence="1" id="KW-0808">Transferase</keyword>
<dbReference type="STRING" id="1586287.BBK82_31270"/>
<reference evidence="3 4" key="1">
    <citation type="submission" date="2016-07" db="EMBL/GenBank/DDBJ databases">
        <title>Complete genome sequence of the Lentzea guizhouensis DHS C013.</title>
        <authorList>
            <person name="Cao C."/>
        </authorList>
    </citation>
    <scope>NUCLEOTIDE SEQUENCE [LARGE SCALE GENOMIC DNA]</scope>
    <source>
        <strain evidence="3 4">DHS C013</strain>
    </source>
</reference>
<keyword evidence="4" id="KW-1185">Reference proteome</keyword>
<dbReference type="Proteomes" id="UP000093053">
    <property type="component" value="Chromosome"/>
</dbReference>
<dbReference type="GO" id="GO:0004674">
    <property type="term" value="F:protein serine/threonine kinase activity"/>
    <property type="evidence" value="ECO:0007669"/>
    <property type="project" value="UniProtKB-KW"/>
</dbReference>
<dbReference type="EMBL" id="CP016793">
    <property type="protein sequence ID" value="ANZ43161.1"/>
    <property type="molecule type" value="Genomic_DNA"/>
</dbReference>
<dbReference type="Gene3D" id="3.30.565.10">
    <property type="entry name" value="Histidine kinase-like ATPase, C-terminal domain"/>
    <property type="match status" value="1"/>
</dbReference>
<dbReference type="SUPFAM" id="SSF55874">
    <property type="entry name" value="ATPase domain of HSP90 chaperone/DNA topoisomerase II/histidine kinase"/>
    <property type="match status" value="1"/>
</dbReference>
<evidence type="ECO:0000313" key="4">
    <source>
        <dbReference type="Proteomes" id="UP000093053"/>
    </source>
</evidence>
<protein>
    <recommendedName>
        <fullName evidence="2">Histidine kinase/HSP90-like ATPase domain-containing protein</fullName>
    </recommendedName>
</protein>
<dbReference type="AlphaFoldDB" id="A0A1B2HZN7"/>
<gene>
    <name evidence="3" type="ORF">BBK82_31270</name>
</gene>
<evidence type="ECO:0000259" key="2">
    <source>
        <dbReference type="Pfam" id="PF13581"/>
    </source>
</evidence>
<dbReference type="OrthoDB" id="3478628at2"/>
<name>A0A1B2HZN7_9PSEU</name>
<proteinExistence type="predicted"/>
<evidence type="ECO:0000256" key="1">
    <source>
        <dbReference type="ARBA" id="ARBA00022527"/>
    </source>
</evidence>
<keyword evidence="1" id="KW-0723">Serine/threonine-protein kinase</keyword>
<sequence>MDVEHAHPISESCDEPGLSSLDLGNDVHALAAVRRWTRDTLAGVAEDGLDAVLLVVNELVSNAVDHGRGPWRLRLRRSATPFSVRVEVDDPSPEPPGLGRSCLDGSCLGASRGGGLIVVSRLADDWGVIHGSGGKTVWAEITCGRTSSATRPVFSAW</sequence>
<organism evidence="3 4">
    <name type="scientific">Lentzea guizhouensis</name>
    <dbReference type="NCBI Taxonomy" id="1586287"/>
    <lineage>
        <taxon>Bacteria</taxon>
        <taxon>Bacillati</taxon>
        <taxon>Actinomycetota</taxon>
        <taxon>Actinomycetes</taxon>
        <taxon>Pseudonocardiales</taxon>
        <taxon>Pseudonocardiaceae</taxon>
        <taxon>Lentzea</taxon>
    </lineage>
</organism>
<dbReference type="InterPro" id="IPR036890">
    <property type="entry name" value="HATPase_C_sf"/>
</dbReference>
<dbReference type="InterPro" id="IPR050267">
    <property type="entry name" value="Anti-sigma-factor_SerPK"/>
</dbReference>
<dbReference type="PANTHER" id="PTHR35526:SF3">
    <property type="entry name" value="ANTI-SIGMA-F FACTOR RSBW"/>
    <property type="match status" value="1"/>
</dbReference>
<keyword evidence="1" id="KW-0418">Kinase</keyword>
<feature type="domain" description="Histidine kinase/HSP90-like ATPase" evidence="2">
    <location>
        <begin position="26"/>
        <end position="139"/>
    </location>
</feature>
<dbReference type="Pfam" id="PF13581">
    <property type="entry name" value="HATPase_c_2"/>
    <property type="match status" value="1"/>
</dbReference>
<accession>A0A1B2HZN7</accession>
<evidence type="ECO:0000313" key="3">
    <source>
        <dbReference type="EMBL" id="ANZ43161.1"/>
    </source>
</evidence>
<dbReference type="InterPro" id="IPR003594">
    <property type="entry name" value="HATPase_dom"/>
</dbReference>
<dbReference type="CDD" id="cd16936">
    <property type="entry name" value="HATPase_RsbW-like"/>
    <property type="match status" value="1"/>
</dbReference>